<dbReference type="PANTHER" id="PTHR47396:SF1">
    <property type="entry name" value="ATP-DEPENDENT HELICASE IRC3-RELATED"/>
    <property type="match status" value="1"/>
</dbReference>
<dbReference type="SMART" id="SM00487">
    <property type="entry name" value="DEXDc"/>
    <property type="match status" value="1"/>
</dbReference>
<dbReference type="Pfam" id="PF08463">
    <property type="entry name" value="EcoEI_R_C"/>
    <property type="match status" value="1"/>
</dbReference>
<keyword evidence="4" id="KW-1185">Reference proteome</keyword>
<dbReference type="CDD" id="cd18799">
    <property type="entry name" value="SF2_C_EcoAI-like"/>
    <property type="match status" value="1"/>
</dbReference>
<dbReference type="PANTHER" id="PTHR47396">
    <property type="entry name" value="TYPE I RESTRICTION ENZYME ECOKI R PROTEIN"/>
    <property type="match status" value="1"/>
</dbReference>
<dbReference type="CDD" id="cd18032">
    <property type="entry name" value="DEXHc_RE_I_III_res"/>
    <property type="match status" value="1"/>
</dbReference>
<dbReference type="Pfam" id="PF04851">
    <property type="entry name" value="ResIII"/>
    <property type="match status" value="1"/>
</dbReference>
<feature type="coiled-coil region" evidence="1">
    <location>
        <begin position="162"/>
        <end position="210"/>
    </location>
</feature>
<accession>A0A3N2DK86</accession>
<sequence>MSLKPNKDNTDRFSNFNFIIPFWPDLARFASDAEKYAFDDPQSALIKLRCFAEKLTGIVYREFNLPCLPNDKFMDRLEGHAFREVVDRVIVDKLHAIRREGNKAAHEGKVGKGSSQWLIKEAYTLACWLFLTFKKGPATDLIAFTAPQPSNKVQERQAQYATNALKGKLDEQEQRHQQLLEELTKSEAVEQLAQQQAALLEKRLDEATRRQYKSQSDTAKNALELNEAETRRRLIDTELHSRGWDIDLVTGKNTEEVTLEEQVDKQPTTSGIGYVDYVLWDDNGKPLAVIEAKRTRESAKKGRQQAKLYADSLEAKYGQRPVIFYTNGYDISIWDDQQGYAPRELYGFYSKSSLQYLMRQRQQRKDFNTAPIDMDIAGRDYQIETISRVCERFAQNSRKALVVQATGTGKTRVSIALSKRLIDAGWAKRVLFLCDRKELRKQAGNAYTEFLSEPVYVVGKSRKADIKNARIYVATYPGMLRIMQEFDPGYFDLIIADESHRSIYNVFGDVFKYFDALQLGLTATPVEMISRSTSRLFGCDYKMPTANYPLEQAVAEGNLVPFKVVSHTTQFLREGIKGHSLSDEQIAELEDQGKDPNTLDFEASAIDKTVFNKDTNRLILRNLMDNGLRLADGQTLGKSMIFARNIAHAELLAELFTEMYPQYGGSFCRVIHSKYERAEELIDDFKNNDGKSNNVTIAVSVDMLDTGIDVPEVLNLVFAKPVKSKVKFWQMVGRGTRLSKDLFGPGRDKEKFLIFDHWANFEYFELDPEEEERQPTKSLSQKLFEARVAYADEALKKGQLDSFGKMVVLIKQDIDSLDDNNINVKDNWQLKQHLSQLDVIHQFSPKTKTDLLDTLAPLMQWRNIQGQSEALKLDMDIANAQYAHLLGASKGDELQQCRQQLSDKVRNLSLHLNQVRSQAATIGQLQDDGFWQTICFDDLEQARTKLRPVIHLQNKGAKPPPEPINIIDIKEDEAEITSAERKTNIRTVDYEIYRQEVEKTLTPLFDKDPVLQKIRAGESISEQELAALNALVHTQNASVDLQLLAEFFPESSAGVDQLLRTIIGLDTAAIELQFQQFVQQHHISLSALQQRFISLLKGEICRRGEITVADLYDQPFQSLHQDGIDGLFQDEQATLIAGFIAGFTVEPGEPRPQLEQEVAVSN</sequence>
<dbReference type="InterPro" id="IPR025285">
    <property type="entry name" value="DUF4145"/>
</dbReference>
<dbReference type="Pfam" id="PF04313">
    <property type="entry name" value="HSDR_N"/>
    <property type="match status" value="1"/>
</dbReference>
<reference evidence="3 4" key="1">
    <citation type="submission" date="2018-11" db="EMBL/GenBank/DDBJ databases">
        <title>Genomic Encyclopedia of Type Strains, Phase IV (KMG-IV): sequencing the most valuable type-strain genomes for metagenomic binning, comparative biology and taxonomic classification.</title>
        <authorList>
            <person name="Goeker M."/>
        </authorList>
    </citation>
    <scope>NUCLEOTIDE SEQUENCE [LARGE SCALE GENOMIC DNA]</scope>
    <source>
        <strain evidence="3 4">DSM 100316</strain>
    </source>
</reference>
<protein>
    <submittedName>
        <fullName evidence="3">Type I restriction enzyme R subunit</fullName>
    </submittedName>
</protein>
<dbReference type="GO" id="GO:0005524">
    <property type="term" value="F:ATP binding"/>
    <property type="evidence" value="ECO:0007669"/>
    <property type="project" value="UniProtKB-KW"/>
</dbReference>
<dbReference type="GO" id="GO:0009307">
    <property type="term" value="P:DNA restriction-modification system"/>
    <property type="evidence" value="ECO:0007669"/>
    <property type="project" value="UniProtKB-KW"/>
</dbReference>
<dbReference type="Gene3D" id="3.90.1570.30">
    <property type="match status" value="1"/>
</dbReference>
<feature type="domain" description="Helicase ATP-binding" evidence="2">
    <location>
        <begin position="391"/>
        <end position="543"/>
    </location>
</feature>
<dbReference type="GO" id="GO:0003677">
    <property type="term" value="F:DNA binding"/>
    <property type="evidence" value="ECO:0007669"/>
    <property type="project" value="UniProtKB-KW"/>
</dbReference>
<dbReference type="InterPro" id="IPR050742">
    <property type="entry name" value="Helicase_Restrict-Modif_Enz"/>
</dbReference>
<gene>
    <name evidence="3" type="ORF">EDC56_2852</name>
</gene>
<dbReference type="InterPro" id="IPR001650">
    <property type="entry name" value="Helicase_C-like"/>
</dbReference>
<dbReference type="Gene3D" id="3.40.50.300">
    <property type="entry name" value="P-loop containing nucleotide triphosphate hydrolases"/>
    <property type="match status" value="2"/>
</dbReference>
<dbReference type="AlphaFoldDB" id="A0A3N2DK86"/>
<dbReference type="GO" id="GO:0005829">
    <property type="term" value="C:cytosol"/>
    <property type="evidence" value="ECO:0007669"/>
    <property type="project" value="TreeGrafter"/>
</dbReference>
<dbReference type="Pfam" id="PF00271">
    <property type="entry name" value="Helicase_C"/>
    <property type="match status" value="1"/>
</dbReference>
<comment type="caution">
    <text evidence="3">The sequence shown here is derived from an EMBL/GenBank/DDBJ whole genome shotgun (WGS) entry which is preliminary data.</text>
</comment>
<dbReference type="EMBL" id="RKHR01000005">
    <property type="protein sequence ID" value="ROS00214.1"/>
    <property type="molecule type" value="Genomic_DNA"/>
</dbReference>
<evidence type="ECO:0000313" key="3">
    <source>
        <dbReference type="EMBL" id="ROS00214.1"/>
    </source>
</evidence>
<dbReference type="InterPro" id="IPR014001">
    <property type="entry name" value="Helicase_ATP-bd"/>
</dbReference>
<dbReference type="InterPro" id="IPR006935">
    <property type="entry name" value="Helicase/UvrB_N"/>
</dbReference>
<dbReference type="InterPro" id="IPR027417">
    <property type="entry name" value="P-loop_NTPase"/>
</dbReference>
<dbReference type="GO" id="GO:0009035">
    <property type="term" value="F:type I site-specific deoxyribonuclease activity"/>
    <property type="evidence" value="ECO:0007669"/>
    <property type="project" value="UniProtKB-EC"/>
</dbReference>
<dbReference type="PROSITE" id="PS51192">
    <property type="entry name" value="HELICASE_ATP_BIND_1"/>
    <property type="match status" value="1"/>
</dbReference>
<dbReference type="SMART" id="SM00490">
    <property type="entry name" value="HELICc"/>
    <property type="match status" value="1"/>
</dbReference>
<evidence type="ECO:0000256" key="1">
    <source>
        <dbReference type="SAM" id="Coils"/>
    </source>
</evidence>
<evidence type="ECO:0000259" key="2">
    <source>
        <dbReference type="PROSITE" id="PS51192"/>
    </source>
</evidence>
<organism evidence="3 4">
    <name type="scientific">Sinobacterium caligoides</name>
    <dbReference type="NCBI Taxonomy" id="933926"/>
    <lineage>
        <taxon>Bacteria</taxon>
        <taxon>Pseudomonadati</taxon>
        <taxon>Pseudomonadota</taxon>
        <taxon>Gammaproteobacteria</taxon>
        <taxon>Cellvibrionales</taxon>
        <taxon>Spongiibacteraceae</taxon>
        <taxon>Sinobacterium</taxon>
    </lineage>
</organism>
<dbReference type="Proteomes" id="UP000275394">
    <property type="component" value="Unassembled WGS sequence"/>
</dbReference>
<dbReference type="SUPFAM" id="SSF52540">
    <property type="entry name" value="P-loop containing nucleoside triphosphate hydrolases"/>
    <property type="match status" value="2"/>
</dbReference>
<dbReference type="RefSeq" id="WP_245980706.1">
    <property type="nucleotide sequence ID" value="NZ_RKHR01000005.1"/>
</dbReference>
<keyword evidence="1" id="KW-0175">Coiled coil</keyword>
<evidence type="ECO:0000313" key="4">
    <source>
        <dbReference type="Proteomes" id="UP000275394"/>
    </source>
</evidence>
<dbReference type="InterPro" id="IPR007409">
    <property type="entry name" value="Restrct_endonuc_type1_HsdR_N"/>
</dbReference>
<proteinExistence type="predicted"/>
<dbReference type="Pfam" id="PF13643">
    <property type="entry name" value="DUF4145"/>
    <property type="match status" value="1"/>
</dbReference>
<dbReference type="InterPro" id="IPR013670">
    <property type="entry name" value="EcoEI_R_C_dom"/>
</dbReference>
<name>A0A3N2DK86_9GAMM</name>